<evidence type="ECO:0000256" key="4">
    <source>
        <dbReference type="SAM" id="MobiDB-lite"/>
    </source>
</evidence>
<dbReference type="GO" id="GO:1904263">
    <property type="term" value="P:positive regulation of TORC1 signaling"/>
    <property type="evidence" value="ECO:0007669"/>
    <property type="project" value="TreeGrafter"/>
</dbReference>
<evidence type="ECO:0000313" key="8">
    <source>
        <dbReference type="EMBL" id="KAG7762245.1"/>
    </source>
</evidence>
<gene>
    <name evidence="7" type="ORF">KL933_000888</name>
    <name evidence="8" type="ORF">KL946_004641</name>
</gene>
<dbReference type="Pfam" id="PF17034">
    <property type="entry name" value="zinc_ribbon_16"/>
    <property type="match status" value="1"/>
</dbReference>
<dbReference type="EMBL" id="JAHLUH010000002">
    <property type="protein sequence ID" value="KAG7729808.1"/>
    <property type="molecule type" value="Genomic_DNA"/>
</dbReference>
<evidence type="ECO:0000313" key="7">
    <source>
        <dbReference type="EMBL" id="KAG7729808.1"/>
    </source>
</evidence>
<feature type="domain" description="MIOS-like alpha-solenoid" evidence="6">
    <location>
        <begin position="480"/>
        <end position="732"/>
    </location>
</feature>
<proteinExistence type="inferred from homology"/>
<organism evidence="7 10">
    <name type="scientific">Ogataea haglerorum</name>
    <dbReference type="NCBI Taxonomy" id="1937702"/>
    <lineage>
        <taxon>Eukaryota</taxon>
        <taxon>Fungi</taxon>
        <taxon>Dikarya</taxon>
        <taxon>Ascomycota</taxon>
        <taxon>Saccharomycotina</taxon>
        <taxon>Pichiomycetes</taxon>
        <taxon>Pichiales</taxon>
        <taxon>Pichiaceae</taxon>
        <taxon>Ogataea</taxon>
    </lineage>
</organism>
<sequence>MMEFEIFKSFAMSGCIVRAVGWKYGAEERFLGASPTGETVSLYQTNNNSEASDEEITKLFSRGGFDKIQCLQYSSDKPGVTGVGQLDGSGHIFDITAAQTPPLVLRPKQARSCNSISFNERELVALGFDRGRQDHSIQIWDLASCSRAGKNDSPIPPLLSFVPNESVSSLSFCEGSNIIAGSYKLLREYDVRTNQPVYQLSTRCTLHINVDPFYSHFFASASEDGSLAIWDRRKLGDSSSMVRVQGSGIASDSPLLLFSKLLSDQRRSGGSPYRYSTVTHGELGALFDGDLVRRWKFGVVPPLESEVAKFESMVGRSRAEGTLVATNFRPTDSLFISRVSDAKTKYERVISFDYSPNFHSQQGIDLVCMRQSGSIYKMHVVESPTGMDFNSFNDLTITGPEGTCSKMVKDAVDEEQPSRRASQDDRKGVLEEVADGTDGTSEKDFASGTEDSEDLPFEPTRDNMGLKSEALLGNDICSTIRRRALMGYGTNAENNMTILESMSWLETTLQLRNAWKWISISHELVASGKMISGSFDFGYLGVLGIWHMEEGFAEQKRYNGEGSFTPRELFSAARHIVEKRALETKLLAAPLIGFEGESHKEVQRRLAMHVIGWDFGVKELEDKYESLIAREHYERAAGWAVFHGDISRAIDILASSKNETYRIMSTAIAGYFAFRDSQINTTWKDQCRKLSSDLENPYLRVIFGYIADGNWWDVLDDSFLPLREKLGVALRFLPDSELDVYLTRLAENVIKRGEIEGIILTGVTALGMDLLQSFVDRTSDIQSACLIASFGCPKYFKDDRVEDWVENYRYLLNSWSLFHVRAKFDVARMRLSRQNNGEAQTIPVPRQVFLQCTNCHKNISKKKNTGPQFKNGMLLQKELPLHTCPHCGHSLPRCAICLITQGISLPKEMSRVDHDAVDDNLTLETQFKEWFSFCLSCNHGMHAGHAEEWFSKHYICPVPDCDCRCNNR</sequence>
<dbReference type="SUPFAM" id="SSF50978">
    <property type="entry name" value="WD40 repeat-like"/>
    <property type="match status" value="1"/>
</dbReference>
<name>A0AAN6D838_9ASCO</name>
<dbReference type="CDD" id="cd16691">
    <property type="entry name" value="mRING-H2-C3H3C2_Mio"/>
    <property type="match status" value="1"/>
</dbReference>
<reference evidence="7 9" key="1">
    <citation type="journal article" date="2021" name="G3 (Bethesda)">
        <title>Genomic diversity, chromosomal rearrangements, and interspecies hybridization in the ogataea polymorpha species complex.</title>
        <authorList>
            <person name="Hanson S.J."/>
            <person name="Cinneide E.O."/>
            <person name="Salzberg L.I."/>
            <person name="Wolfe K.H."/>
            <person name="McGowan J."/>
            <person name="Fitzpatrick D.A."/>
            <person name="Matlin K."/>
        </authorList>
    </citation>
    <scope>NUCLEOTIDE SEQUENCE</scope>
    <source>
        <strain evidence="8">81-436-3</strain>
        <strain evidence="7">83-405-1</strain>
    </source>
</reference>
<dbReference type="PANTHER" id="PTHR16453">
    <property type="entry name" value="WD40 DOMAIN-CONTAINING PROTEIN MIO FAMILY MEMBER"/>
    <property type="match status" value="1"/>
</dbReference>
<keyword evidence="2" id="KW-0853">WD repeat</keyword>
<feature type="compositionally biased region" description="Basic and acidic residues" evidence="4">
    <location>
        <begin position="411"/>
        <end position="430"/>
    </location>
</feature>
<evidence type="ECO:0000313" key="9">
    <source>
        <dbReference type="Proteomes" id="UP000697297"/>
    </source>
</evidence>
<dbReference type="InterPro" id="IPR001680">
    <property type="entry name" value="WD40_rpt"/>
</dbReference>
<evidence type="ECO:0000256" key="1">
    <source>
        <dbReference type="ARBA" id="ARBA00009713"/>
    </source>
</evidence>
<feature type="region of interest" description="Disordered" evidence="4">
    <location>
        <begin position="411"/>
        <end position="463"/>
    </location>
</feature>
<dbReference type="AlphaFoldDB" id="A0AAN6D838"/>
<dbReference type="SMART" id="SM00320">
    <property type="entry name" value="WD40"/>
    <property type="match status" value="3"/>
</dbReference>
<dbReference type="InterPro" id="IPR049092">
    <property type="entry name" value="MIOS_a-sol"/>
</dbReference>
<dbReference type="InterPro" id="IPR031488">
    <property type="entry name" value="Zn_ribbon_mio"/>
</dbReference>
<comment type="similarity">
    <text evidence="1">Belongs to the WD repeat mio family.</text>
</comment>
<dbReference type="GO" id="GO:0005737">
    <property type="term" value="C:cytoplasm"/>
    <property type="evidence" value="ECO:0007669"/>
    <property type="project" value="TreeGrafter"/>
</dbReference>
<comment type="caution">
    <text evidence="7">The sequence shown here is derived from an EMBL/GenBank/DDBJ whole genome shotgun (WGS) entry which is preliminary data.</text>
</comment>
<evidence type="ECO:0008006" key="11">
    <source>
        <dbReference type="Google" id="ProtNLM"/>
    </source>
</evidence>
<evidence type="ECO:0000256" key="3">
    <source>
        <dbReference type="ARBA" id="ARBA00022737"/>
    </source>
</evidence>
<dbReference type="Gene3D" id="2.130.10.10">
    <property type="entry name" value="YVTN repeat-like/Quinoprotein amine dehydrogenase"/>
    <property type="match status" value="1"/>
</dbReference>
<evidence type="ECO:0000259" key="6">
    <source>
        <dbReference type="Pfam" id="PF21719"/>
    </source>
</evidence>
<feature type="domain" description="GATOR2 complex protein MIO zinc-ribbon like" evidence="5">
    <location>
        <begin position="881"/>
        <end position="967"/>
    </location>
</feature>
<dbReference type="Proteomes" id="UP000697297">
    <property type="component" value="Unassembled WGS sequence"/>
</dbReference>
<accession>A0AAN6D838</accession>
<dbReference type="Proteomes" id="UP000738402">
    <property type="component" value="Unassembled WGS sequence"/>
</dbReference>
<dbReference type="PANTHER" id="PTHR16453:SF9">
    <property type="entry name" value="GATOR COMPLEX PROTEIN MIOS"/>
    <property type="match status" value="1"/>
</dbReference>
<evidence type="ECO:0000313" key="10">
    <source>
        <dbReference type="Proteomes" id="UP000738402"/>
    </source>
</evidence>
<protein>
    <recommendedName>
        <fullName evidence="11">WD repeat protein mio zinc-ribbon like domain-containing protein</fullName>
    </recommendedName>
</protein>
<dbReference type="InterPro" id="IPR036322">
    <property type="entry name" value="WD40_repeat_dom_sf"/>
</dbReference>
<evidence type="ECO:0000256" key="2">
    <source>
        <dbReference type="ARBA" id="ARBA00022574"/>
    </source>
</evidence>
<keyword evidence="9" id="KW-1185">Reference proteome</keyword>
<keyword evidence="3" id="KW-0677">Repeat</keyword>
<evidence type="ECO:0000259" key="5">
    <source>
        <dbReference type="Pfam" id="PF17034"/>
    </source>
</evidence>
<dbReference type="InterPro" id="IPR037593">
    <property type="entry name" value="MIOS/Sea4"/>
</dbReference>
<dbReference type="Pfam" id="PF21719">
    <property type="entry name" value="MIOS_a-sol"/>
    <property type="match status" value="1"/>
</dbReference>
<dbReference type="InterPro" id="IPR015943">
    <property type="entry name" value="WD40/YVTN_repeat-like_dom_sf"/>
</dbReference>
<dbReference type="EMBL" id="JAHLUN010000015">
    <property type="protein sequence ID" value="KAG7762245.1"/>
    <property type="molecule type" value="Genomic_DNA"/>
</dbReference>